<comment type="caution">
    <text evidence="7">The sequence shown here is derived from an EMBL/GenBank/DDBJ whole genome shotgun (WGS) entry which is preliminary data.</text>
</comment>
<evidence type="ECO:0000256" key="2">
    <source>
        <dbReference type="ARBA" id="ARBA00022741"/>
    </source>
</evidence>
<keyword evidence="5" id="KW-0812">Transmembrane</keyword>
<keyword evidence="8" id="KW-1185">Reference proteome</keyword>
<keyword evidence="5" id="KW-0472">Membrane</keyword>
<sequence>MLLLLGCCVYISRGAPDGAEQVVNGTRGQSAFFSVGPYKDFCEWSFFGKEKTNKKGEDVIFSDGKTCPDHVYNQYRDRVEPTCNGSFLLKNIRFEDAGFYRSVCDGQPAGYYYLHVVDPVCNVSIARIPSDNGVLLYCNSTGSGVSIAWARDGRRLPESHKLTDSHTLSIPRGVACGCYQCSVLCGVLGQQYATINLTSPDYSSLIYCPLMIEILVVEGVYTAAFFVSCVLLQIPLIVCHWVLVFLSSLCFLNQEFRQDWKSVDLTPVGTVLAISLSFEVLLFIITRPDSSKTKVTRQRKQTSVCSVILWVNALLQHILVILGAAYSLADCLNLRCMDLSSMFWAHSVSIVVGPFVVVLIGAIFRPGGSVGKSPQPGSRTTMQTSKGLGGSGSATPKPGSETRMQTGKDCKLSSAKDFLKKSIQTEKEMSKLSIHKLLLDRRKVDKDGHRQMCRFGPQKHGSNDKVIMLLGATGSGKTTLINGMTNYILGVKWEDNFRFKLIDEETTRSQAESQTSSITSYHLNHQEGFQVPHSLTIIDTPGFGDTRGIDRDRFLVEQIREFFSTPGGVDHLDAVCFVVQSSLARLTPSQRYIFDSILSIFGKDVSDNILVLVTFADGRKPPVLEAIRVAEIPCPMVSGTPVHFKFNNSALFAYNGRDESTEVAEKDENFDKMFWKMGVNSLKNFFTSLNKLETKSLRLTKEVLWERKQLEVFVEGLQPQIRAGLTKQEEIRKTKAILEQNRDKMKANENFEYEITQTVVKQEVVTDFITNCQKCHQTCHYPCHIADDRRKHECSAMDENKNCRICPGGCVWSVHFNQKYRWEYVSKTEKGTYQELKTNYEKARGEVMTTEGIFQQLNEELAYVEEIVAALIDELSKCLQRLEEIALKPKPISTPEYIDLLIQAEKEEAKPGYLARMQSLTAMRERAVLIDKVSKREEVMPSSHAPPGSQKSTMRDHKVSSAKDFLKKSIQIEKEKSKPSIHKLLLDRRKIDKDGHRQMCTFGPRKHASNGKVIMLLGATGSGKTTLFNGMTNYILGVKWEDDFRFKLIDEETNSTQAERQTSSITSYHLIHQEGFQVPHSLTIIDTPGFGDTRGIDQDRFIVEQIREFFSTPGGVDHLDAVCFVVQSSLARLTPSQRYIFDSILSIFGKDVADNIFVLVTFADGQKPPVKSGGDTL</sequence>
<dbReference type="InterPro" id="IPR007110">
    <property type="entry name" value="Ig-like_dom"/>
</dbReference>
<evidence type="ECO:0000256" key="5">
    <source>
        <dbReference type="SAM" id="Phobius"/>
    </source>
</evidence>
<dbReference type="Gene3D" id="2.60.40.10">
    <property type="entry name" value="Immunoglobulins"/>
    <property type="match status" value="1"/>
</dbReference>
<feature type="transmembrane region" description="Helical" evidence="5">
    <location>
        <begin position="234"/>
        <end position="254"/>
    </location>
</feature>
<dbReference type="InterPro" id="IPR003593">
    <property type="entry name" value="AAA+_ATPase"/>
</dbReference>
<feature type="region of interest" description="Disordered" evidence="4">
    <location>
        <begin position="936"/>
        <end position="957"/>
    </location>
</feature>
<dbReference type="InterPro" id="IPR030379">
    <property type="entry name" value="G_SEPTIN_dom"/>
</dbReference>
<gene>
    <name evidence="7" type="ORF">NDU88_007149</name>
</gene>
<feature type="domain" description="Ig-like" evidence="6">
    <location>
        <begin position="119"/>
        <end position="183"/>
    </location>
</feature>
<dbReference type="Proteomes" id="UP001066276">
    <property type="component" value="Chromosome 1_2"/>
</dbReference>
<feature type="transmembrane region" description="Helical" evidence="5">
    <location>
        <begin position="307"/>
        <end position="329"/>
    </location>
</feature>
<dbReference type="CDD" id="cd00882">
    <property type="entry name" value="Ras_like_GTPase"/>
    <property type="match status" value="1"/>
</dbReference>
<feature type="region of interest" description="Disordered" evidence="4">
    <location>
        <begin position="368"/>
        <end position="408"/>
    </location>
</feature>
<evidence type="ECO:0000256" key="3">
    <source>
        <dbReference type="RuleBase" id="RU004560"/>
    </source>
</evidence>
<keyword evidence="3" id="KW-0342">GTP-binding</keyword>
<dbReference type="InterPro" id="IPR027417">
    <property type="entry name" value="P-loop_NTPase"/>
</dbReference>
<dbReference type="Pfam" id="PF04548">
    <property type="entry name" value="AIG1"/>
    <property type="match status" value="1"/>
</dbReference>
<dbReference type="SMART" id="SM00382">
    <property type="entry name" value="AAA"/>
    <property type="match status" value="2"/>
</dbReference>
<dbReference type="FunFam" id="3.40.50.300:FF:002049">
    <property type="entry name" value="Si:ch73-170d6.2"/>
    <property type="match status" value="1"/>
</dbReference>
<dbReference type="PANTHER" id="PTHR32046:SF14">
    <property type="match status" value="1"/>
</dbReference>
<evidence type="ECO:0000256" key="1">
    <source>
        <dbReference type="ARBA" id="ARBA00008535"/>
    </source>
</evidence>
<proteinExistence type="inferred from homology"/>
<protein>
    <recommendedName>
        <fullName evidence="6">Ig-like domain-containing protein</fullName>
    </recommendedName>
</protein>
<name>A0AAV7WGQ2_PLEWA</name>
<dbReference type="InterPro" id="IPR013783">
    <property type="entry name" value="Ig-like_fold"/>
</dbReference>
<dbReference type="Gene3D" id="3.40.50.300">
    <property type="entry name" value="P-loop containing nucleotide triphosphate hydrolases"/>
    <property type="match status" value="2"/>
</dbReference>
<dbReference type="PROSITE" id="PS50835">
    <property type="entry name" value="IG_LIKE"/>
    <property type="match status" value="1"/>
</dbReference>
<accession>A0AAV7WGQ2</accession>
<keyword evidence="2 3" id="KW-0547">Nucleotide-binding</keyword>
<dbReference type="PANTHER" id="PTHR32046">
    <property type="entry name" value="G DOMAIN-CONTAINING PROTEIN"/>
    <property type="match status" value="1"/>
</dbReference>
<comment type="similarity">
    <text evidence="3">Belongs to the TRAFAC class TrmE-Era-EngA-EngB-Septin-like GTPase superfamily. Septin GTPase family.</text>
</comment>
<comment type="similarity">
    <text evidence="1">Belongs to the TRAFAC class TrmE-Era-EngA-EngB-Septin-like GTPase superfamily. AIG1/Toc34/Toc159-like paraseptin GTPase family. IAN subfamily.</text>
</comment>
<feature type="transmembrane region" description="Helical" evidence="5">
    <location>
        <begin position="341"/>
        <end position="364"/>
    </location>
</feature>
<evidence type="ECO:0000256" key="4">
    <source>
        <dbReference type="SAM" id="MobiDB-lite"/>
    </source>
</evidence>
<feature type="compositionally biased region" description="Polar residues" evidence="4">
    <location>
        <begin position="375"/>
        <end position="386"/>
    </location>
</feature>
<evidence type="ECO:0000313" key="7">
    <source>
        <dbReference type="EMBL" id="KAJ1211801.1"/>
    </source>
</evidence>
<keyword evidence="5" id="KW-1133">Transmembrane helix</keyword>
<dbReference type="SUPFAM" id="SSF52540">
    <property type="entry name" value="P-loop containing nucleoside triphosphate hydrolases"/>
    <property type="match status" value="2"/>
</dbReference>
<evidence type="ECO:0000259" key="6">
    <source>
        <dbReference type="PROSITE" id="PS50835"/>
    </source>
</evidence>
<reference evidence="7" key="1">
    <citation type="journal article" date="2022" name="bioRxiv">
        <title>Sequencing and chromosome-scale assembly of the giantPleurodeles waltlgenome.</title>
        <authorList>
            <person name="Brown T."/>
            <person name="Elewa A."/>
            <person name="Iarovenko S."/>
            <person name="Subramanian E."/>
            <person name="Araus A.J."/>
            <person name="Petzold A."/>
            <person name="Susuki M."/>
            <person name="Suzuki K.-i.T."/>
            <person name="Hayashi T."/>
            <person name="Toyoda A."/>
            <person name="Oliveira C."/>
            <person name="Osipova E."/>
            <person name="Leigh N.D."/>
            <person name="Simon A."/>
            <person name="Yun M.H."/>
        </authorList>
    </citation>
    <scope>NUCLEOTIDE SEQUENCE</scope>
    <source>
        <strain evidence="7">20211129_DDA</strain>
        <tissue evidence="7">Liver</tissue>
    </source>
</reference>
<feature type="transmembrane region" description="Helical" evidence="5">
    <location>
        <begin position="266"/>
        <end position="286"/>
    </location>
</feature>
<organism evidence="7 8">
    <name type="scientific">Pleurodeles waltl</name>
    <name type="common">Iberian ribbed newt</name>
    <dbReference type="NCBI Taxonomy" id="8319"/>
    <lineage>
        <taxon>Eukaryota</taxon>
        <taxon>Metazoa</taxon>
        <taxon>Chordata</taxon>
        <taxon>Craniata</taxon>
        <taxon>Vertebrata</taxon>
        <taxon>Euteleostomi</taxon>
        <taxon>Amphibia</taxon>
        <taxon>Batrachia</taxon>
        <taxon>Caudata</taxon>
        <taxon>Salamandroidea</taxon>
        <taxon>Salamandridae</taxon>
        <taxon>Pleurodelinae</taxon>
        <taxon>Pleurodeles</taxon>
    </lineage>
</organism>
<evidence type="ECO:0000313" key="8">
    <source>
        <dbReference type="Proteomes" id="UP001066276"/>
    </source>
</evidence>
<dbReference type="GO" id="GO:0005525">
    <property type="term" value="F:GTP binding"/>
    <property type="evidence" value="ECO:0007669"/>
    <property type="project" value="UniProtKB-KW"/>
</dbReference>
<dbReference type="AlphaFoldDB" id="A0AAV7WGQ2"/>
<dbReference type="EMBL" id="JANPWB010000002">
    <property type="protein sequence ID" value="KAJ1211801.1"/>
    <property type="molecule type" value="Genomic_DNA"/>
</dbReference>
<dbReference type="InterPro" id="IPR006703">
    <property type="entry name" value="G_AIG1"/>
</dbReference>
<dbReference type="Pfam" id="PF00735">
    <property type="entry name" value="Septin"/>
    <property type="match status" value="1"/>
</dbReference>